<comment type="similarity">
    <text evidence="3 10">Belongs to the TPP enzyme family.</text>
</comment>
<evidence type="ECO:0000256" key="5">
    <source>
        <dbReference type="ARBA" id="ARBA00022679"/>
    </source>
</evidence>
<dbReference type="GO" id="GO:0044272">
    <property type="term" value="P:sulfur compound biosynthetic process"/>
    <property type="evidence" value="ECO:0007669"/>
    <property type="project" value="UniProtKB-ARBA"/>
</dbReference>
<comment type="pathway">
    <text evidence="1 10">Amino-acid biosynthesis; L-isoleucine biosynthesis; L-isoleucine from 2-oxobutanoate: step 1/4.</text>
</comment>
<evidence type="ECO:0000256" key="9">
    <source>
        <dbReference type="ARBA" id="ARBA00023304"/>
    </source>
</evidence>
<feature type="domain" description="Thiamine pyrophosphate enzyme TPP-binding" evidence="12">
    <location>
        <begin position="390"/>
        <end position="537"/>
    </location>
</feature>
<evidence type="ECO:0000256" key="4">
    <source>
        <dbReference type="ARBA" id="ARBA00022605"/>
    </source>
</evidence>
<dbReference type="GO" id="GO:0009099">
    <property type="term" value="P:L-valine biosynthetic process"/>
    <property type="evidence" value="ECO:0007669"/>
    <property type="project" value="UniProtKB-UniPathway"/>
</dbReference>
<dbReference type="CDD" id="cd02015">
    <property type="entry name" value="TPP_AHAS"/>
    <property type="match status" value="1"/>
</dbReference>
<evidence type="ECO:0000256" key="3">
    <source>
        <dbReference type="ARBA" id="ARBA00007812"/>
    </source>
</evidence>
<dbReference type="SUPFAM" id="SSF52518">
    <property type="entry name" value="Thiamin diphosphate-binding fold (THDP-binding)"/>
    <property type="match status" value="2"/>
</dbReference>
<dbReference type="InterPro" id="IPR012000">
    <property type="entry name" value="Thiamin_PyroP_enz_cen_dom"/>
</dbReference>
<dbReference type="InterPro" id="IPR029035">
    <property type="entry name" value="DHS-like_NAD/FAD-binding_dom"/>
</dbReference>
<proteinExistence type="inferred from homology"/>
<dbReference type="GO" id="GO:0005948">
    <property type="term" value="C:acetolactate synthase complex"/>
    <property type="evidence" value="ECO:0007669"/>
    <property type="project" value="TreeGrafter"/>
</dbReference>
<dbReference type="GO" id="GO:0000287">
    <property type="term" value="F:magnesium ion binding"/>
    <property type="evidence" value="ECO:0007669"/>
    <property type="project" value="UniProtKB-UniRule"/>
</dbReference>
<keyword evidence="6 10" id="KW-0479">Metal-binding</keyword>
<comment type="pathway">
    <text evidence="2 10">Amino-acid biosynthesis; L-valine biosynthesis; L-valine from pyruvate: step 1/4.</text>
</comment>
<dbReference type="GO" id="GO:0050660">
    <property type="term" value="F:flavin adenine dinucleotide binding"/>
    <property type="evidence" value="ECO:0007669"/>
    <property type="project" value="InterPro"/>
</dbReference>
<dbReference type="CDD" id="cd07035">
    <property type="entry name" value="TPP_PYR_POX_like"/>
    <property type="match status" value="1"/>
</dbReference>
<dbReference type="UniPathway" id="UPA00047">
    <property type="reaction ID" value="UER00055"/>
</dbReference>
<evidence type="ECO:0000256" key="1">
    <source>
        <dbReference type="ARBA" id="ARBA00004974"/>
    </source>
</evidence>
<dbReference type="InterPro" id="IPR039368">
    <property type="entry name" value="AHAS_TPP"/>
</dbReference>
<name>A0A2R6BD11_9ARCH</name>
<dbReference type="Gene3D" id="3.40.50.970">
    <property type="match status" value="2"/>
</dbReference>
<keyword evidence="4 10" id="KW-0028">Amino-acid biosynthesis</keyword>
<keyword evidence="9 10" id="KW-0100">Branched-chain amino acid biosynthesis</keyword>
<keyword evidence="5 10" id="KW-0808">Transferase</keyword>
<dbReference type="Pfam" id="PF02776">
    <property type="entry name" value="TPP_enzyme_N"/>
    <property type="match status" value="1"/>
</dbReference>
<dbReference type="UniPathway" id="UPA00049">
    <property type="reaction ID" value="UER00059"/>
</dbReference>
<dbReference type="InterPro" id="IPR045229">
    <property type="entry name" value="TPP_enz"/>
</dbReference>
<dbReference type="PANTHER" id="PTHR18968:SF13">
    <property type="entry name" value="ACETOLACTATE SYNTHASE CATALYTIC SUBUNIT, MITOCHONDRIAL"/>
    <property type="match status" value="1"/>
</dbReference>
<dbReference type="InterPro" id="IPR029061">
    <property type="entry name" value="THDP-binding"/>
</dbReference>
<dbReference type="Gene3D" id="3.40.50.1220">
    <property type="entry name" value="TPP-binding domain"/>
    <property type="match status" value="1"/>
</dbReference>
<protein>
    <recommendedName>
        <fullName evidence="10">Acetolactate synthase</fullName>
        <ecNumber evidence="10">2.2.1.6</ecNumber>
    </recommendedName>
</protein>
<keyword evidence="7 10" id="KW-0460">Magnesium</keyword>
<dbReference type="SUPFAM" id="SSF52467">
    <property type="entry name" value="DHS-like NAD/FAD-binding domain"/>
    <property type="match status" value="1"/>
</dbReference>
<evidence type="ECO:0000256" key="6">
    <source>
        <dbReference type="ARBA" id="ARBA00022723"/>
    </source>
</evidence>
<gene>
    <name evidence="14" type="ORF">B9Q06_03010</name>
</gene>
<evidence type="ECO:0000313" key="14">
    <source>
        <dbReference type="EMBL" id="PSN96328.1"/>
    </source>
</evidence>
<accession>A0A2R6BD11</accession>
<dbReference type="InterPro" id="IPR011766">
    <property type="entry name" value="TPP_enzyme_TPP-bd"/>
</dbReference>
<comment type="cofactor">
    <cofactor evidence="10">
        <name>Mg(2+)</name>
        <dbReference type="ChEBI" id="CHEBI:18420"/>
    </cofactor>
    <text evidence="10">Binds 1 Mg(2+) ion per subunit.</text>
</comment>
<dbReference type="PANTHER" id="PTHR18968">
    <property type="entry name" value="THIAMINE PYROPHOSPHATE ENZYMES"/>
    <property type="match status" value="1"/>
</dbReference>
<evidence type="ECO:0000256" key="8">
    <source>
        <dbReference type="ARBA" id="ARBA00023052"/>
    </source>
</evidence>
<feature type="domain" description="Thiamine pyrophosphate enzyme N-terminal TPP-binding" evidence="13">
    <location>
        <begin position="7"/>
        <end position="120"/>
    </location>
</feature>
<dbReference type="NCBIfam" id="TIGR00118">
    <property type="entry name" value="acolac_lg"/>
    <property type="match status" value="1"/>
</dbReference>
<organism evidence="14 15">
    <name type="scientific">Candidatus Marsarchaeota G2 archaeon ECH_B_2</name>
    <dbReference type="NCBI Taxonomy" id="1978160"/>
    <lineage>
        <taxon>Archaea</taxon>
        <taxon>Candidatus Marsarchaeota</taxon>
        <taxon>Candidatus Marsarchaeota group 2</taxon>
    </lineage>
</organism>
<dbReference type="AlphaFoldDB" id="A0A2R6BD11"/>
<dbReference type="GO" id="GO:0009097">
    <property type="term" value="P:isoleucine biosynthetic process"/>
    <property type="evidence" value="ECO:0007669"/>
    <property type="project" value="UniProtKB-UniPathway"/>
</dbReference>
<sequence>MSPIFSGARGLIEALRIEGVEVVFGIPGGAIMPVYDELLGSPIRHVLARHEQSAAHMADGYARVTGRPGVAMATSGPGATNLVTGVATAYMDSVPMVAITGQVATRLIGTDAFQEIDTVGIFNPITKYQFQPRRPSEVPRAVKAAFYLTATGRTSPVLIDLPKDVQMEKEEMAFPESVDIPGYRAEYEPDPLHVAKAADLLLAADRPVLLGGGGVIKSNACDLLVAVAELLNIPVATTLMGKGCIPENHPLSLGPIGMHGTYHANKLIMESDLVICVGARFSDRSTMNLSEFTKDRKIIHFDAHSPEIGKNLKPHHYVVGNIRKSLRILLEVLKVKAVKCENTAWRGRWMELKSEYEDAIFGASGEFTSPRIIRKIRDMLPIDAIVTTEVGQHQMWAELHYRVLKPRTFLTSGGLGTMGFGFPAAIGAKTAKPWVPVLDIAGDGSFLMTSDSLATSVQENLPVIVCVFNNSCLGMVAQWQRAFYGGRYSGVWLGSKPDFVNLAKSYGAEGVRVNGMLDFERALREALKSEVTTVIDIPISPEENVLPFVPTGSGLNEMIVK</sequence>
<comment type="catalytic activity">
    <reaction evidence="10">
        <text>2 pyruvate + H(+) = (2S)-2-acetolactate + CO2</text>
        <dbReference type="Rhea" id="RHEA:25249"/>
        <dbReference type="ChEBI" id="CHEBI:15361"/>
        <dbReference type="ChEBI" id="CHEBI:15378"/>
        <dbReference type="ChEBI" id="CHEBI:16526"/>
        <dbReference type="ChEBI" id="CHEBI:58476"/>
        <dbReference type="EC" id="2.2.1.6"/>
    </reaction>
</comment>
<evidence type="ECO:0000256" key="2">
    <source>
        <dbReference type="ARBA" id="ARBA00005025"/>
    </source>
</evidence>
<dbReference type="FunFam" id="3.40.50.970:FF:000007">
    <property type="entry name" value="Acetolactate synthase"/>
    <property type="match status" value="1"/>
</dbReference>
<evidence type="ECO:0000259" key="12">
    <source>
        <dbReference type="Pfam" id="PF02775"/>
    </source>
</evidence>
<dbReference type="Pfam" id="PF00205">
    <property type="entry name" value="TPP_enzyme_M"/>
    <property type="match status" value="1"/>
</dbReference>
<dbReference type="EC" id="2.2.1.6" evidence="10"/>
<dbReference type="GO" id="GO:0030976">
    <property type="term" value="F:thiamine pyrophosphate binding"/>
    <property type="evidence" value="ECO:0007669"/>
    <property type="project" value="UniProtKB-UniRule"/>
</dbReference>
<keyword evidence="8 10" id="KW-0786">Thiamine pyrophosphate</keyword>
<reference evidence="14 15" key="1">
    <citation type="submission" date="2017-04" db="EMBL/GenBank/DDBJ databases">
        <title>Novel microbial lineages endemic to geothermal iron-oxide mats fill important gaps in the evolutionary history of Archaea.</title>
        <authorList>
            <person name="Jay Z.J."/>
            <person name="Beam J.P."/>
            <person name="Dlakic M."/>
            <person name="Rusch D.B."/>
            <person name="Kozubal M.A."/>
            <person name="Inskeep W.P."/>
        </authorList>
    </citation>
    <scope>NUCLEOTIDE SEQUENCE [LARGE SCALE GENOMIC DNA]</scope>
    <source>
        <strain evidence="14">ECH_B_2</strain>
    </source>
</reference>
<dbReference type="EMBL" id="NEXH01000003">
    <property type="protein sequence ID" value="PSN96328.1"/>
    <property type="molecule type" value="Genomic_DNA"/>
</dbReference>
<evidence type="ECO:0000313" key="15">
    <source>
        <dbReference type="Proteomes" id="UP000241284"/>
    </source>
</evidence>
<feature type="domain" description="Thiamine pyrophosphate enzyme central" evidence="11">
    <location>
        <begin position="194"/>
        <end position="327"/>
    </location>
</feature>
<dbReference type="GO" id="GO:0003984">
    <property type="term" value="F:acetolactate synthase activity"/>
    <property type="evidence" value="ECO:0007669"/>
    <property type="project" value="UniProtKB-EC"/>
</dbReference>
<evidence type="ECO:0000259" key="11">
    <source>
        <dbReference type="Pfam" id="PF00205"/>
    </source>
</evidence>
<dbReference type="PROSITE" id="PS00187">
    <property type="entry name" value="TPP_ENZYMES"/>
    <property type="match status" value="1"/>
</dbReference>
<dbReference type="Proteomes" id="UP000241284">
    <property type="component" value="Unassembled WGS sequence"/>
</dbReference>
<dbReference type="InterPro" id="IPR012846">
    <property type="entry name" value="Acetolactate_synth_lsu"/>
</dbReference>
<evidence type="ECO:0000259" key="13">
    <source>
        <dbReference type="Pfam" id="PF02776"/>
    </source>
</evidence>
<evidence type="ECO:0000256" key="7">
    <source>
        <dbReference type="ARBA" id="ARBA00022842"/>
    </source>
</evidence>
<dbReference type="Pfam" id="PF02775">
    <property type="entry name" value="TPP_enzyme_C"/>
    <property type="match status" value="1"/>
</dbReference>
<dbReference type="FunFam" id="3.40.50.1220:FF:000008">
    <property type="entry name" value="Acetolactate synthase"/>
    <property type="match status" value="1"/>
</dbReference>
<comment type="caution">
    <text evidence="14">The sequence shown here is derived from an EMBL/GenBank/DDBJ whole genome shotgun (WGS) entry which is preliminary data.</text>
</comment>
<comment type="cofactor">
    <cofactor evidence="10">
        <name>thiamine diphosphate</name>
        <dbReference type="ChEBI" id="CHEBI:58937"/>
    </cofactor>
    <text evidence="10">Binds 1 thiamine pyrophosphate per subunit.</text>
</comment>
<dbReference type="InterPro" id="IPR012001">
    <property type="entry name" value="Thiamin_PyroP_enz_TPP-bd_dom"/>
</dbReference>
<evidence type="ECO:0000256" key="10">
    <source>
        <dbReference type="RuleBase" id="RU003591"/>
    </source>
</evidence>
<dbReference type="InterPro" id="IPR000399">
    <property type="entry name" value="TPP-bd_CS"/>
</dbReference>